<evidence type="ECO:0008006" key="3">
    <source>
        <dbReference type="Google" id="ProtNLM"/>
    </source>
</evidence>
<dbReference type="EMBL" id="JAUEPU010000017">
    <property type="protein sequence ID" value="KAK0495505.1"/>
    <property type="molecule type" value="Genomic_DNA"/>
</dbReference>
<comment type="caution">
    <text evidence="1">The sequence shown here is derived from an EMBL/GenBank/DDBJ whole genome shotgun (WGS) entry which is preliminary data.</text>
</comment>
<evidence type="ECO:0000313" key="2">
    <source>
        <dbReference type="Proteomes" id="UP001175228"/>
    </source>
</evidence>
<feature type="non-terminal residue" evidence="1">
    <location>
        <position position="1"/>
    </location>
</feature>
<dbReference type="Proteomes" id="UP001175228">
    <property type="component" value="Unassembled WGS sequence"/>
</dbReference>
<keyword evidence="2" id="KW-1185">Reference proteome</keyword>
<sequence length="79" mass="9328">FESDSPPSHDTRGLLVSYPNEQMASQYRTRLYTVFICADKARLLHWDRSGVTVTHACRYDTSESTYFQELFWRSARLMM</sequence>
<evidence type="ECO:0000313" key="1">
    <source>
        <dbReference type="EMBL" id="KAK0495505.1"/>
    </source>
</evidence>
<organism evidence="1 2">
    <name type="scientific">Armillaria luteobubalina</name>
    <dbReference type="NCBI Taxonomy" id="153913"/>
    <lineage>
        <taxon>Eukaryota</taxon>
        <taxon>Fungi</taxon>
        <taxon>Dikarya</taxon>
        <taxon>Basidiomycota</taxon>
        <taxon>Agaricomycotina</taxon>
        <taxon>Agaricomycetes</taxon>
        <taxon>Agaricomycetidae</taxon>
        <taxon>Agaricales</taxon>
        <taxon>Marasmiineae</taxon>
        <taxon>Physalacriaceae</taxon>
        <taxon>Armillaria</taxon>
    </lineage>
</organism>
<protein>
    <recommendedName>
        <fullName evidence="3">Fungal-type protein kinase domain-containing protein</fullName>
    </recommendedName>
</protein>
<proteinExistence type="predicted"/>
<gene>
    <name evidence="1" type="ORF">EDD18DRAFT_1075499</name>
</gene>
<reference evidence="1" key="1">
    <citation type="submission" date="2023-06" db="EMBL/GenBank/DDBJ databases">
        <authorList>
            <consortium name="Lawrence Berkeley National Laboratory"/>
            <person name="Ahrendt S."/>
            <person name="Sahu N."/>
            <person name="Indic B."/>
            <person name="Wong-Bajracharya J."/>
            <person name="Merenyi Z."/>
            <person name="Ke H.-M."/>
            <person name="Monk M."/>
            <person name="Kocsube S."/>
            <person name="Drula E."/>
            <person name="Lipzen A."/>
            <person name="Balint B."/>
            <person name="Henrissat B."/>
            <person name="Andreopoulos B."/>
            <person name="Martin F.M."/>
            <person name="Harder C.B."/>
            <person name="Rigling D."/>
            <person name="Ford K.L."/>
            <person name="Foster G.D."/>
            <person name="Pangilinan J."/>
            <person name="Papanicolaou A."/>
            <person name="Barry K."/>
            <person name="LaButti K."/>
            <person name="Viragh M."/>
            <person name="Koriabine M."/>
            <person name="Yan M."/>
            <person name="Riley R."/>
            <person name="Champramary S."/>
            <person name="Plett K.L."/>
            <person name="Tsai I.J."/>
            <person name="Slot J."/>
            <person name="Sipos G."/>
            <person name="Plett J."/>
            <person name="Nagy L.G."/>
            <person name="Grigoriev I.V."/>
        </authorList>
    </citation>
    <scope>NUCLEOTIDE SEQUENCE</scope>
    <source>
        <strain evidence="1">HWK02</strain>
    </source>
</reference>
<dbReference type="AlphaFoldDB" id="A0AA39Q3I9"/>
<name>A0AA39Q3I9_9AGAR</name>
<accession>A0AA39Q3I9</accession>